<dbReference type="PANTHER" id="PTHR10252">
    <property type="entry name" value="HISTONE-LIKE TRANSCRIPTION FACTOR CCAAT-RELATED"/>
    <property type="match status" value="1"/>
</dbReference>
<dbReference type="GO" id="GO:0016251">
    <property type="term" value="F:RNA polymerase II general transcription initiation factor activity"/>
    <property type="evidence" value="ECO:0007669"/>
    <property type="project" value="TreeGrafter"/>
</dbReference>
<dbReference type="GO" id="GO:0017054">
    <property type="term" value="C:negative cofactor 2 complex"/>
    <property type="evidence" value="ECO:0007669"/>
    <property type="project" value="TreeGrafter"/>
</dbReference>
<dbReference type="STRING" id="1280837.A0A316VGD7"/>
<dbReference type="EMBL" id="KZ819603">
    <property type="protein sequence ID" value="PWN35061.1"/>
    <property type="molecule type" value="Genomic_DNA"/>
</dbReference>
<evidence type="ECO:0000256" key="1">
    <source>
        <dbReference type="ARBA" id="ARBA00004123"/>
    </source>
</evidence>
<dbReference type="Gene3D" id="1.10.20.10">
    <property type="entry name" value="Histone, subunit A"/>
    <property type="match status" value="1"/>
</dbReference>
<name>A0A316VGD7_9BASI</name>
<evidence type="ECO:0000256" key="3">
    <source>
        <dbReference type="SAM" id="MobiDB-lite"/>
    </source>
</evidence>
<dbReference type="Pfam" id="PF00808">
    <property type="entry name" value="CBFD_NFYB_HMF"/>
    <property type="match status" value="1"/>
</dbReference>
<keyword evidence="2" id="KW-0539">Nucleus</keyword>
<dbReference type="InterPro" id="IPR003958">
    <property type="entry name" value="CBFA_NFYB_domain"/>
</dbReference>
<evidence type="ECO:0000256" key="2">
    <source>
        <dbReference type="ARBA" id="ARBA00023242"/>
    </source>
</evidence>
<dbReference type="GO" id="GO:0046982">
    <property type="term" value="F:protein heterodimerization activity"/>
    <property type="evidence" value="ECO:0007669"/>
    <property type="project" value="InterPro"/>
</dbReference>
<gene>
    <name evidence="5" type="ORF">FA14DRAFT_37203</name>
</gene>
<dbReference type="RefSeq" id="XP_025355363.1">
    <property type="nucleotide sequence ID" value="XM_025502252.1"/>
</dbReference>
<evidence type="ECO:0000259" key="4">
    <source>
        <dbReference type="Pfam" id="PF00808"/>
    </source>
</evidence>
<feature type="domain" description="Transcription factor CBF/NF-Y/archaeal histone" evidence="4">
    <location>
        <begin position="9"/>
        <end position="72"/>
    </location>
</feature>
<dbReference type="GO" id="GO:0001046">
    <property type="term" value="F:core promoter sequence-specific DNA binding"/>
    <property type="evidence" value="ECO:0007669"/>
    <property type="project" value="TreeGrafter"/>
</dbReference>
<dbReference type="InParanoid" id="A0A316VGD7"/>
<accession>A0A316VGD7</accession>
<evidence type="ECO:0000313" key="5">
    <source>
        <dbReference type="EMBL" id="PWN35061.1"/>
    </source>
</evidence>
<dbReference type="OrthoDB" id="653904at2759"/>
<dbReference type="CDD" id="cd22906">
    <property type="entry name" value="HFD_DRAP1"/>
    <property type="match status" value="1"/>
</dbReference>
<proteinExistence type="predicted"/>
<dbReference type="InterPro" id="IPR009072">
    <property type="entry name" value="Histone-fold"/>
</dbReference>
<organism evidence="5 6">
    <name type="scientific">Meira miltonrushii</name>
    <dbReference type="NCBI Taxonomy" id="1280837"/>
    <lineage>
        <taxon>Eukaryota</taxon>
        <taxon>Fungi</taxon>
        <taxon>Dikarya</taxon>
        <taxon>Basidiomycota</taxon>
        <taxon>Ustilaginomycotina</taxon>
        <taxon>Exobasidiomycetes</taxon>
        <taxon>Exobasidiales</taxon>
        <taxon>Brachybasidiaceae</taxon>
        <taxon>Meira</taxon>
    </lineage>
</organism>
<dbReference type="SUPFAM" id="SSF47113">
    <property type="entry name" value="Histone-fold"/>
    <property type="match status" value="1"/>
</dbReference>
<reference evidence="5 6" key="1">
    <citation type="journal article" date="2018" name="Mol. Biol. Evol.">
        <title>Broad Genomic Sampling Reveals a Smut Pathogenic Ancestry of the Fungal Clade Ustilaginomycotina.</title>
        <authorList>
            <person name="Kijpornyongpan T."/>
            <person name="Mondo S.J."/>
            <person name="Barry K."/>
            <person name="Sandor L."/>
            <person name="Lee J."/>
            <person name="Lipzen A."/>
            <person name="Pangilinan J."/>
            <person name="LaButti K."/>
            <person name="Hainaut M."/>
            <person name="Henrissat B."/>
            <person name="Grigoriev I.V."/>
            <person name="Spatafora J.W."/>
            <person name="Aime M.C."/>
        </authorList>
    </citation>
    <scope>NUCLEOTIDE SEQUENCE [LARGE SCALE GENOMIC DNA]</scope>
    <source>
        <strain evidence="5 6">MCA 3882</strain>
    </source>
</reference>
<dbReference type="AlphaFoldDB" id="A0A316VGD7"/>
<dbReference type="InterPro" id="IPR050568">
    <property type="entry name" value="Transcr_DNA_Rep_Reg"/>
</dbReference>
<comment type="subcellular location">
    <subcellularLocation>
        <location evidence="1">Nucleus</location>
    </subcellularLocation>
</comment>
<dbReference type="PANTHER" id="PTHR10252:SF5">
    <property type="entry name" value="DR1-ASSOCIATED COREPRESSOR"/>
    <property type="match status" value="1"/>
</dbReference>
<keyword evidence="6" id="KW-1185">Reference proteome</keyword>
<feature type="region of interest" description="Disordered" evidence="3">
    <location>
        <begin position="91"/>
        <end position="114"/>
    </location>
</feature>
<evidence type="ECO:0000313" key="6">
    <source>
        <dbReference type="Proteomes" id="UP000245771"/>
    </source>
</evidence>
<sequence length="114" mass="12602">MGRKSNVCKFPVARIKKIMQADEDVGKVAQATPVVVSKSLELFMASILEATVKEARATGQRKLTPAHFKRAIHNNETFDFLKDIVEEVKDEGAEAGSSEPKAKKRRTAKTEDSD</sequence>
<protein>
    <submittedName>
        <fullName evidence="5">Histone-fold-containing protein</fullName>
    </submittedName>
</protein>
<dbReference type="GeneID" id="37024033"/>
<dbReference type="Proteomes" id="UP000245771">
    <property type="component" value="Unassembled WGS sequence"/>
</dbReference>